<dbReference type="RefSeq" id="WP_077867492.1">
    <property type="nucleotide sequence ID" value="NZ_LZYZ01000012.1"/>
</dbReference>
<dbReference type="PROSITE" id="PS50943">
    <property type="entry name" value="HTH_CROC1"/>
    <property type="match status" value="1"/>
</dbReference>
<evidence type="ECO:0000256" key="1">
    <source>
        <dbReference type="ARBA" id="ARBA00023125"/>
    </source>
</evidence>
<dbReference type="GO" id="GO:0003677">
    <property type="term" value="F:DNA binding"/>
    <property type="evidence" value="ECO:0007669"/>
    <property type="project" value="UniProtKB-KW"/>
</dbReference>
<evidence type="ECO:0000313" key="3">
    <source>
        <dbReference type="EMBL" id="OOM05675.1"/>
    </source>
</evidence>
<keyword evidence="1" id="KW-0238">DNA-binding</keyword>
<dbReference type="InterPro" id="IPR001387">
    <property type="entry name" value="Cro/C1-type_HTH"/>
</dbReference>
<dbReference type="SMART" id="SM00530">
    <property type="entry name" value="HTH_XRE"/>
    <property type="match status" value="1"/>
</dbReference>
<protein>
    <submittedName>
        <fullName evidence="3">Anaerobic benzoate catabolism transcriptional regulator</fullName>
    </submittedName>
</protein>
<sequence length="110" mass="12572">MNDNIDRKSVGNRIKTGREQMGLTRDQFAEMIDISISFFTQIERGEKLMSVQTLVKIAIKLNLSLDYLIWGDNSIDVNKDTLIDNINSASKRELKVIDDIFKAVLPNIKK</sequence>
<name>A0A1S8MNB1_CLOSA</name>
<dbReference type="SUPFAM" id="SSF47413">
    <property type="entry name" value="lambda repressor-like DNA-binding domains"/>
    <property type="match status" value="1"/>
</dbReference>
<gene>
    <name evidence="3" type="ORF">CLOSAC_45440</name>
</gene>
<dbReference type="AlphaFoldDB" id="A0A1S8MNB1"/>
<dbReference type="InterPro" id="IPR010982">
    <property type="entry name" value="Lambda_DNA-bd_dom_sf"/>
</dbReference>
<reference evidence="3 4" key="1">
    <citation type="submission" date="2016-05" db="EMBL/GenBank/DDBJ databases">
        <title>Microbial solvent formation.</title>
        <authorList>
            <person name="Poehlein A."/>
            <person name="Montoya Solano J.D."/>
            <person name="Flitsch S."/>
            <person name="Krabben P."/>
            <person name="Duerre P."/>
            <person name="Daniel R."/>
        </authorList>
    </citation>
    <scope>NUCLEOTIDE SEQUENCE [LARGE SCALE GENOMIC DNA]</scope>
    <source>
        <strain evidence="3 4">L1-8</strain>
    </source>
</reference>
<dbReference type="InterPro" id="IPR050807">
    <property type="entry name" value="TransReg_Diox_bact_type"/>
</dbReference>
<dbReference type="CDD" id="cd00093">
    <property type="entry name" value="HTH_XRE"/>
    <property type="match status" value="1"/>
</dbReference>
<dbReference type="GO" id="GO:0005829">
    <property type="term" value="C:cytosol"/>
    <property type="evidence" value="ECO:0007669"/>
    <property type="project" value="TreeGrafter"/>
</dbReference>
<dbReference type="EMBL" id="LZYZ01000012">
    <property type="protein sequence ID" value="OOM05675.1"/>
    <property type="molecule type" value="Genomic_DNA"/>
</dbReference>
<dbReference type="Gene3D" id="1.10.260.40">
    <property type="entry name" value="lambda repressor-like DNA-binding domains"/>
    <property type="match status" value="1"/>
</dbReference>
<dbReference type="Proteomes" id="UP000191154">
    <property type="component" value="Unassembled WGS sequence"/>
</dbReference>
<dbReference type="PANTHER" id="PTHR46797:SF1">
    <property type="entry name" value="METHYLPHOSPHONATE SYNTHASE"/>
    <property type="match status" value="1"/>
</dbReference>
<dbReference type="Pfam" id="PF01381">
    <property type="entry name" value="HTH_3"/>
    <property type="match status" value="1"/>
</dbReference>
<comment type="caution">
    <text evidence="3">The sequence shown here is derived from an EMBL/GenBank/DDBJ whole genome shotgun (WGS) entry which is preliminary data.</text>
</comment>
<evidence type="ECO:0000313" key="4">
    <source>
        <dbReference type="Proteomes" id="UP000191154"/>
    </source>
</evidence>
<organism evidence="3 4">
    <name type="scientific">Clostridium saccharobutylicum</name>
    <dbReference type="NCBI Taxonomy" id="169679"/>
    <lineage>
        <taxon>Bacteria</taxon>
        <taxon>Bacillati</taxon>
        <taxon>Bacillota</taxon>
        <taxon>Clostridia</taxon>
        <taxon>Eubacteriales</taxon>
        <taxon>Clostridiaceae</taxon>
        <taxon>Clostridium</taxon>
    </lineage>
</organism>
<dbReference type="PANTHER" id="PTHR46797">
    <property type="entry name" value="HTH-TYPE TRANSCRIPTIONAL REGULATOR"/>
    <property type="match status" value="1"/>
</dbReference>
<dbReference type="GO" id="GO:0003700">
    <property type="term" value="F:DNA-binding transcription factor activity"/>
    <property type="evidence" value="ECO:0007669"/>
    <property type="project" value="TreeGrafter"/>
</dbReference>
<proteinExistence type="predicted"/>
<accession>A0A1S8MNB1</accession>
<feature type="domain" description="HTH cro/C1-type" evidence="2">
    <location>
        <begin position="14"/>
        <end position="68"/>
    </location>
</feature>
<evidence type="ECO:0000259" key="2">
    <source>
        <dbReference type="PROSITE" id="PS50943"/>
    </source>
</evidence>